<keyword evidence="2 4" id="KW-0689">Ribosomal protein</keyword>
<dbReference type="Proteomes" id="UP000070263">
    <property type="component" value="Unassembled WGS sequence"/>
</dbReference>
<proteinExistence type="inferred from homology"/>
<evidence type="ECO:0000256" key="3">
    <source>
        <dbReference type="ARBA" id="ARBA00023274"/>
    </source>
</evidence>
<dbReference type="InterPro" id="IPR022947">
    <property type="entry name" value="Ribosomal_eL18_arc"/>
</dbReference>
<reference evidence="6 7" key="1">
    <citation type="journal article" date="2016" name="Sci. Rep.">
        <title>Metabolic traits of an uncultured archaeal lineage -MSBL1- from brine pools of the Red Sea.</title>
        <authorList>
            <person name="Mwirichia R."/>
            <person name="Alam I."/>
            <person name="Rashid M."/>
            <person name="Vinu M."/>
            <person name="Ba-Alawi W."/>
            <person name="Anthony Kamau A."/>
            <person name="Kamanda Ngugi D."/>
            <person name="Goker M."/>
            <person name="Klenk H.P."/>
            <person name="Bajic V."/>
            <person name="Stingl U."/>
        </authorList>
    </citation>
    <scope>NUCLEOTIDE SEQUENCE [LARGE SCALE GENOMIC DNA]</scope>
    <source>
        <strain evidence="6">SCGC-AAA382A20</strain>
    </source>
</reference>
<protein>
    <recommendedName>
        <fullName evidence="4">Large ribosomal subunit protein eL18</fullName>
    </recommendedName>
</protein>
<dbReference type="GO" id="GO:0003723">
    <property type="term" value="F:RNA binding"/>
    <property type="evidence" value="ECO:0007669"/>
    <property type="project" value="TreeGrafter"/>
</dbReference>
<dbReference type="Gene3D" id="3.100.10.10">
    <property type="match status" value="1"/>
</dbReference>
<evidence type="ECO:0000256" key="2">
    <source>
        <dbReference type="ARBA" id="ARBA00022980"/>
    </source>
</evidence>
<keyword evidence="3 4" id="KW-0687">Ribonucleoprotein</keyword>
<keyword evidence="7" id="KW-1185">Reference proteome</keyword>
<gene>
    <name evidence="4" type="primary">rpl18e</name>
    <name evidence="6" type="ORF">AKJ51_03255</name>
</gene>
<name>A0A133VJM6_9EURY</name>
<evidence type="ECO:0000313" key="6">
    <source>
        <dbReference type="EMBL" id="KXB06652.1"/>
    </source>
</evidence>
<evidence type="ECO:0000256" key="4">
    <source>
        <dbReference type="HAMAP-Rule" id="MF_00329"/>
    </source>
</evidence>
<accession>A0A133VJM6</accession>
<feature type="domain" description="Large ribosomal subunit protein uL15/eL18" evidence="5">
    <location>
        <begin position="24"/>
        <end position="117"/>
    </location>
</feature>
<dbReference type="GO" id="GO:0003735">
    <property type="term" value="F:structural constituent of ribosome"/>
    <property type="evidence" value="ECO:0007669"/>
    <property type="project" value="InterPro"/>
</dbReference>
<evidence type="ECO:0000313" key="7">
    <source>
        <dbReference type="Proteomes" id="UP000070263"/>
    </source>
</evidence>
<dbReference type="EMBL" id="LHYE01000036">
    <property type="protein sequence ID" value="KXB06652.1"/>
    <property type="molecule type" value="Genomic_DNA"/>
</dbReference>
<evidence type="ECO:0000259" key="5">
    <source>
        <dbReference type="Pfam" id="PF17135"/>
    </source>
</evidence>
<dbReference type="GO" id="GO:0006412">
    <property type="term" value="P:translation"/>
    <property type="evidence" value="ECO:0007669"/>
    <property type="project" value="UniProtKB-UniRule"/>
</dbReference>
<dbReference type="InterPro" id="IPR036227">
    <property type="entry name" value="Ribosomal_uL15/eL18_sf"/>
</dbReference>
<comment type="caution">
    <text evidence="6">The sequence shown here is derived from an EMBL/GenBank/DDBJ whole genome shotgun (WGS) entry which is preliminary data.</text>
</comment>
<comment type="similarity">
    <text evidence="1 4">Belongs to the eukaryotic ribosomal protein eL18 family.</text>
</comment>
<dbReference type="SUPFAM" id="SSF52080">
    <property type="entry name" value="Ribosomal proteins L15p and L18e"/>
    <property type="match status" value="1"/>
</dbReference>
<dbReference type="Pfam" id="PF17135">
    <property type="entry name" value="Ribosomal_L18"/>
    <property type="match status" value="1"/>
</dbReference>
<sequence length="117" mass="13083">MDKTNPVLKETVRKLRKKSKEEGADIWKDLSQRLMTAERKKNPVNLAKINRHCEDGDTVVVPGKVTGYGNLEKNVTVAAFSFSKNARDEINEVGNAITIEELLQEKPEGSEVKVMEG</sequence>
<dbReference type="PANTHER" id="PTHR10934:SF2">
    <property type="entry name" value="LARGE RIBOSOMAL SUBUNIT PROTEIN EL18"/>
    <property type="match status" value="1"/>
</dbReference>
<evidence type="ECO:0000256" key="1">
    <source>
        <dbReference type="ARBA" id="ARBA00006815"/>
    </source>
</evidence>
<dbReference type="GO" id="GO:0022625">
    <property type="term" value="C:cytosolic large ribosomal subunit"/>
    <property type="evidence" value="ECO:0007669"/>
    <property type="project" value="TreeGrafter"/>
</dbReference>
<organism evidence="6 7">
    <name type="scientific">candidate division MSBL1 archaeon SCGC-AAA382A20</name>
    <dbReference type="NCBI Taxonomy" id="1698280"/>
    <lineage>
        <taxon>Archaea</taxon>
        <taxon>Methanobacteriati</taxon>
        <taxon>Methanobacteriota</taxon>
        <taxon>candidate division MSBL1</taxon>
    </lineage>
</organism>
<dbReference type="PANTHER" id="PTHR10934">
    <property type="entry name" value="60S RIBOSOMAL PROTEIN L18"/>
    <property type="match status" value="1"/>
</dbReference>
<dbReference type="HAMAP" id="MF_00329">
    <property type="entry name" value="Ribosomal_eL18"/>
    <property type="match status" value="1"/>
</dbReference>
<dbReference type="AlphaFoldDB" id="A0A133VJM6"/>
<dbReference type="InterPro" id="IPR021131">
    <property type="entry name" value="Ribosomal_uL15/eL18"/>
</dbReference>
<dbReference type="InterPro" id="IPR000039">
    <property type="entry name" value="Ribosomal_eL18"/>
</dbReference>
<dbReference type="NCBIfam" id="NF003079">
    <property type="entry name" value="PRK04005.1"/>
    <property type="match status" value="1"/>
</dbReference>